<proteinExistence type="predicted"/>
<dbReference type="EMBL" id="BQXS01011135">
    <property type="protein sequence ID" value="GKT36066.1"/>
    <property type="molecule type" value="Genomic_DNA"/>
</dbReference>
<feature type="compositionally biased region" description="Basic and acidic residues" evidence="1">
    <location>
        <begin position="169"/>
        <end position="185"/>
    </location>
</feature>
<keyword evidence="3" id="KW-1185">Reference proteome</keyword>
<dbReference type="PANTHER" id="PTHR15665:SF1">
    <property type="entry name" value="PROTEIN ASTEROID HOMOLOG 1"/>
    <property type="match status" value="1"/>
</dbReference>
<gene>
    <name evidence="2" type="ORF">ADUPG1_009096</name>
</gene>
<organism evidence="2 3">
    <name type="scientific">Aduncisulcus paluster</name>
    <dbReference type="NCBI Taxonomy" id="2918883"/>
    <lineage>
        <taxon>Eukaryota</taxon>
        <taxon>Metamonada</taxon>
        <taxon>Carpediemonas-like organisms</taxon>
        <taxon>Aduncisulcus</taxon>
    </lineage>
</organism>
<comment type="caution">
    <text evidence="2">The sequence shown here is derived from an EMBL/GenBank/DDBJ whole genome shotgun (WGS) entry which is preliminary data.</text>
</comment>
<protein>
    <submittedName>
        <fullName evidence="2">Uncharacterized protein</fullName>
    </submittedName>
</protein>
<reference evidence="2" key="1">
    <citation type="submission" date="2022-03" db="EMBL/GenBank/DDBJ databases">
        <title>Draft genome sequence of Aduncisulcus paluster, a free-living microaerophilic Fornicata.</title>
        <authorList>
            <person name="Yuyama I."/>
            <person name="Kume K."/>
            <person name="Tamura T."/>
            <person name="Inagaki Y."/>
            <person name="Hashimoto T."/>
        </authorList>
    </citation>
    <scope>NUCLEOTIDE SEQUENCE</scope>
    <source>
        <strain evidence="2">NY0171</strain>
    </source>
</reference>
<dbReference type="InterPro" id="IPR026832">
    <property type="entry name" value="Asteroid"/>
</dbReference>
<name>A0ABQ5KVP2_9EUKA</name>
<sequence length="631" mass="70203">SDSIATTREGDVMMRVAVPSRIAENLRLPPSRLPLLATLLSNDAVPSWCVAPLLASGKAKAAPVIEDDSLLDDHPESPHHSSSVLIIRDWLEKRHLEKESDILVEAARFCSKDVSVRCLMLKHVLEEGEKIKDVDIETISREIKDDRESGVSDQESLRALLAKQNQKTTGKDKKKGEEEGEITKEDHRPLVDTLQLLSIPHTYARLLAMFEESIELFKPIKPVPTVVRPLDFLLKHEDKKKAERREAIRVEKKKKISHPLPTPLIKAYTAGQLSVKLMEVAIKGHMWLEGNGGLDDYLTPIVSKEIPKDESSDVATPTVAPVFLSAPALLRDVRRVAYGILLDGNSSATVGEWTRVENDKVEMEEVTPIVSIEHLGEEGKPKVVIPINHGILKKSAEERLAVLAHVCGFTNETEVKRLRDCGEKLSLLAMCLRLCIIKGGLKQSDVEAIALHSISPPPATTIVSALSHKGINKDRAFFRVCGVWTRALEALLMLNDALLRPLEVSAETMSLIMNGQSLAYTLTNAGTHRSLFHKYSDVVYGTKSVLDGIGTRDDGFDQDDGFVTVKGKVDKRVQGDDDALENGRLVLRAAVLGTSEEKKVVIREKKHQRKRERKDKKEEKTDSRKSMFSFF</sequence>
<evidence type="ECO:0000256" key="1">
    <source>
        <dbReference type="SAM" id="MobiDB-lite"/>
    </source>
</evidence>
<evidence type="ECO:0000313" key="3">
    <source>
        <dbReference type="Proteomes" id="UP001057375"/>
    </source>
</evidence>
<accession>A0ABQ5KVP2</accession>
<feature type="region of interest" description="Disordered" evidence="1">
    <location>
        <begin position="601"/>
        <end position="631"/>
    </location>
</feature>
<evidence type="ECO:0000313" key="2">
    <source>
        <dbReference type="EMBL" id="GKT36066.1"/>
    </source>
</evidence>
<dbReference type="PANTHER" id="PTHR15665">
    <property type="entry name" value="ASTEROID PROTEIN"/>
    <property type="match status" value="1"/>
</dbReference>
<feature type="non-terminal residue" evidence="2">
    <location>
        <position position="1"/>
    </location>
</feature>
<feature type="region of interest" description="Disordered" evidence="1">
    <location>
        <begin position="161"/>
        <end position="185"/>
    </location>
</feature>
<feature type="compositionally biased region" description="Basic residues" evidence="1">
    <location>
        <begin position="604"/>
        <end position="614"/>
    </location>
</feature>
<feature type="compositionally biased region" description="Basic and acidic residues" evidence="1">
    <location>
        <begin position="615"/>
        <end position="625"/>
    </location>
</feature>
<dbReference type="Proteomes" id="UP001057375">
    <property type="component" value="Unassembled WGS sequence"/>
</dbReference>